<feature type="compositionally biased region" description="Basic and acidic residues" evidence="1">
    <location>
        <begin position="310"/>
        <end position="319"/>
    </location>
</feature>
<dbReference type="AlphaFoldDB" id="A0A4S8LEA9"/>
<dbReference type="Proteomes" id="UP000297245">
    <property type="component" value="Unassembled WGS sequence"/>
</dbReference>
<dbReference type="EMBL" id="ML179468">
    <property type="protein sequence ID" value="THU87003.1"/>
    <property type="molecule type" value="Genomic_DNA"/>
</dbReference>
<feature type="region of interest" description="Disordered" evidence="1">
    <location>
        <begin position="291"/>
        <end position="384"/>
    </location>
</feature>
<feature type="region of interest" description="Disordered" evidence="1">
    <location>
        <begin position="1"/>
        <end position="47"/>
    </location>
</feature>
<feature type="compositionally biased region" description="Polar residues" evidence="1">
    <location>
        <begin position="320"/>
        <end position="329"/>
    </location>
</feature>
<evidence type="ECO:0000256" key="1">
    <source>
        <dbReference type="SAM" id="MobiDB-lite"/>
    </source>
</evidence>
<organism evidence="2 3">
    <name type="scientific">Dendrothele bispora (strain CBS 962.96)</name>
    <dbReference type="NCBI Taxonomy" id="1314807"/>
    <lineage>
        <taxon>Eukaryota</taxon>
        <taxon>Fungi</taxon>
        <taxon>Dikarya</taxon>
        <taxon>Basidiomycota</taxon>
        <taxon>Agaricomycotina</taxon>
        <taxon>Agaricomycetes</taxon>
        <taxon>Agaricomycetidae</taxon>
        <taxon>Agaricales</taxon>
        <taxon>Agaricales incertae sedis</taxon>
        <taxon>Dendrothele</taxon>
    </lineage>
</organism>
<accession>A0A4S8LEA9</accession>
<gene>
    <name evidence="2" type="ORF">K435DRAFT_867688</name>
</gene>
<keyword evidence="3" id="KW-1185">Reference proteome</keyword>
<sequence length="384" mass="43461">MSSPTSSPSALAAMRSPPPSPASIRNRNTRTPPRQVNLGRRSRDEDDTEIEGSLLAAPHIQLTASANDIEHARVLATRRRLKPQQITDVEDCMNALFPLQIARLLIELHANNNLSSEIKNISNCVKSVLLSTKLSAYKGEVPVRHIDTLIKKFRWGVPEGLEHDTAAWDRIKDFISTQLTNRRSTMKKKFRQSLTGSKDVCETETSDTLKSGLLPGDQRWSIYKLTKELTNNTQATVTSVLCARIAVMVFMKFPGERFWDEVDKKLEVMRRDASKDAENDSEKRQRHLFEHYLHEDRRLHGKSTSSEQLTIDKNDKDADSTQNYQNNINAAIKTRDTQEEAMEDTCQDTGEIEEEKPMGHGQQQSQRGSSTPVEPSDGDFQEDD</sequence>
<feature type="compositionally biased region" description="Low complexity" evidence="1">
    <location>
        <begin position="359"/>
        <end position="370"/>
    </location>
</feature>
<feature type="compositionally biased region" description="Low complexity" evidence="1">
    <location>
        <begin position="1"/>
        <end position="15"/>
    </location>
</feature>
<feature type="compositionally biased region" description="Polar residues" evidence="1">
    <location>
        <begin position="25"/>
        <end position="34"/>
    </location>
</feature>
<dbReference type="OrthoDB" id="3236341at2759"/>
<name>A0A4S8LEA9_DENBC</name>
<reference evidence="2 3" key="1">
    <citation type="journal article" date="2019" name="Nat. Ecol. Evol.">
        <title>Megaphylogeny resolves global patterns of mushroom evolution.</title>
        <authorList>
            <person name="Varga T."/>
            <person name="Krizsan K."/>
            <person name="Foldi C."/>
            <person name="Dima B."/>
            <person name="Sanchez-Garcia M."/>
            <person name="Sanchez-Ramirez S."/>
            <person name="Szollosi G.J."/>
            <person name="Szarkandi J.G."/>
            <person name="Papp V."/>
            <person name="Albert L."/>
            <person name="Andreopoulos W."/>
            <person name="Angelini C."/>
            <person name="Antonin V."/>
            <person name="Barry K.W."/>
            <person name="Bougher N.L."/>
            <person name="Buchanan P."/>
            <person name="Buyck B."/>
            <person name="Bense V."/>
            <person name="Catcheside P."/>
            <person name="Chovatia M."/>
            <person name="Cooper J."/>
            <person name="Damon W."/>
            <person name="Desjardin D."/>
            <person name="Finy P."/>
            <person name="Geml J."/>
            <person name="Haridas S."/>
            <person name="Hughes K."/>
            <person name="Justo A."/>
            <person name="Karasinski D."/>
            <person name="Kautmanova I."/>
            <person name="Kiss B."/>
            <person name="Kocsube S."/>
            <person name="Kotiranta H."/>
            <person name="LaButti K.M."/>
            <person name="Lechner B.E."/>
            <person name="Liimatainen K."/>
            <person name="Lipzen A."/>
            <person name="Lukacs Z."/>
            <person name="Mihaltcheva S."/>
            <person name="Morgado L.N."/>
            <person name="Niskanen T."/>
            <person name="Noordeloos M.E."/>
            <person name="Ohm R.A."/>
            <person name="Ortiz-Santana B."/>
            <person name="Ovrebo C."/>
            <person name="Racz N."/>
            <person name="Riley R."/>
            <person name="Savchenko A."/>
            <person name="Shiryaev A."/>
            <person name="Soop K."/>
            <person name="Spirin V."/>
            <person name="Szebenyi C."/>
            <person name="Tomsovsky M."/>
            <person name="Tulloss R.E."/>
            <person name="Uehling J."/>
            <person name="Grigoriev I.V."/>
            <person name="Vagvolgyi C."/>
            <person name="Papp T."/>
            <person name="Martin F.M."/>
            <person name="Miettinen O."/>
            <person name="Hibbett D.S."/>
            <person name="Nagy L.G."/>
        </authorList>
    </citation>
    <scope>NUCLEOTIDE SEQUENCE [LARGE SCALE GENOMIC DNA]</scope>
    <source>
        <strain evidence="2 3">CBS 962.96</strain>
    </source>
</reference>
<evidence type="ECO:0000313" key="3">
    <source>
        <dbReference type="Proteomes" id="UP000297245"/>
    </source>
</evidence>
<protein>
    <submittedName>
        <fullName evidence="2">Uncharacterized protein</fullName>
    </submittedName>
</protein>
<proteinExistence type="predicted"/>
<evidence type="ECO:0000313" key="2">
    <source>
        <dbReference type="EMBL" id="THU87003.1"/>
    </source>
</evidence>
<feature type="compositionally biased region" description="Acidic residues" evidence="1">
    <location>
        <begin position="339"/>
        <end position="354"/>
    </location>
</feature>